<evidence type="ECO:0000313" key="2">
    <source>
        <dbReference type="Proteomes" id="UP000730739"/>
    </source>
</evidence>
<proteinExistence type="predicted"/>
<accession>A0ABS4R5Z9</accession>
<protein>
    <submittedName>
        <fullName evidence="1">Uncharacterized protein</fullName>
    </submittedName>
</protein>
<sequence>MNNLRMRLQPSAEGLAGTIENDGDAISGNAVEGATMRILRRHFKTPAAAM</sequence>
<organism evidence="1 2">
    <name type="scientific">Sinorhizobium kostiense</name>
    <dbReference type="NCBI Taxonomy" id="76747"/>
    <lineage>
        <taxon>Bacteria</taxon>
        <taxon>Pseudomonadati</taxon>
        <taxon>Pseudomonadota</taxon>
        <taxon>Alphaproteobacteria</taxon>
        <taxon>Hyphomicrobiales</taxon>
        <taxon>Rhizobiaceae</taxon>
        <taxon>Sinorhizobium/Ensifer group</taxon>
        <taxon>Sinorhizobium</taxon>
    </lineage>
</organism>
<evidence type="ECO:0000313" key="1">
    <source>
        <dbReference type="EMBL" id="MBP2238317.1"/>
    </source>
</evidence>
<name>A0ABS4R5Z9_9HYPH</name>
<gene>
    <name evidence="1" type="ORF">J2Z31_004854</name>
</gene>
<dbReference type="EMBL" id="JAGILA010000008">
    <property type="protein sequence ID" value="MBP2238317.1"/>
    <property type="molecule type" value="Genomic_DNA"/>
</dbReference>
<dbReference type="Proteomes" id="UP000730739">
    <property type="component" value="Unassembled WGS sequence"/>
</dbReference>
<reference evidence="1 2" key="1">
    <citation type="submission" date="2021-03" db="EMBL/GenBank/DDBJ databases">
        <title>Genomic Encyclopedia of Type Strains, Phase IV (KMG-IV): sequencing the most valuable type-strain genomes for metagenomic binning, comparative biology and taxonomic classification.</title>
        <authorList>
            <person name="Goeker M."/>
        </authorList>
    </citation>
    <scope>NUCLEOTIDE SEQUENCE [LARGE SCALE GENOMIC DNA]</scope>
    <source>
        <strain evidence="1 2">DSM 13372</strain>
    </source>
</reference>
<keyword evidence="2" id="KW-1185">Reference proteome</keyword>
<comment type="caution">
    <text evidence="1">The sequence shown here is derived from an EMBL/GenBank/DDBJ whole genome shotgun (WGS) entry which is preliminary data.</text>
</comment>